<feature type="transmembrane region" description="Helical" evidence="3">
    <location>
        <begin position="316"/>
        <end position="335"/>
    </location>
</feature>
<evidence type="ECO:0000256" key="2">
    <source>
        <dbReference type="SAM" id="MobiDB-lite"/>
    </source>
</evidence>
<feature type="compositionally biased region" description="Low complexity" evidence="2">
    <location>
        <begin position="156"/>
        <end position="167"/>
    </location>
</feature>
<evidence type="ECO:0000313" key="4">
    <source>
        <dbReference type="EMBL" id="KAJ8461726.1"/>
    </source>
</evidence>
<keyword evidence="3" id="KW-0472">Membrane</keyword>
<name>A0AAV8P244_ENSVE</name>
<dbReference type="AlphaFoldDB" id="A0AAV8P244"/>
<keyword evidence="1" id="KW-0175">Coiled coil</keyword>
<keyword evidence="3" id="KW-0812">Transmembrane</keyword>
<dbReference type="EMBL" id="JAQQAF010000009">
    <property type="protein sequence ID" value="KAJ8461726.1"/>
    <property type="molecule type" value="Genomic_DNA"/>
</dbReference>
<protein>
    <submittedName>
        <fullName evidence="4">Uncharacterized protein</fullName>
    </submittedName>
</protein>
<sequence>MAGLLAWAADVVGGSGPSEGEGRLPVVFTEEQQRYAVELDGKAAALRRSIQDLRLRIPPAHISQRLPDLHAHSLASNAALALQLNAHSTTREQAQLREVTLQEENVAYEKAISNCEKKIQEKLQESSLLQSKLQEMDIEEQDLKAELEKALVAKGTSAADETSSADSIRAEDTQFETESSKGFKLQDLEEKKLELCSMEETIQRLESEWSAVQQESFKKPTSAQREKQLHSIIEQLTLKQVQAEGLMTEIQTKEKELERLNSQLRKLDSSNTDLNITRNRFGKSFTGSGPHGEYAFEAHRRPHHTGSRPESQQNLMLLRSAFILYILALHVIVFIKISS</sequence>
<feature type="coiled-coil region" evidence="1">
    <location>
        <begin position="91"/>
        <end position="153"/>
    </location>
</feature>
<dbReference type="PANTHER" id="PTHR37761:SF2">
    <property type="entry name" value="OS09G0108400 PROTEIN"/>
    <property type="match status" value="1"/>
</dbReference>
<proteinExistence type="predicted"/>
<organism evidence="4 5">
    <name type="scientific">Ensete ventricosum</name>
    <name type="common">Abyssinian banana</name>
    <name type="synonym">Musa ensete</name>
    <dbReference type="NCBI Taxonomy" id="4639"/>
    <lineage>
        <taxon>Eukaryota</taxon>
        <taxon>Viridiplantae</taxon>
        <taxon>Streptophyta</taxon>
        <taxon>Embryophyta</taxon>
        <taxon>Tracheophyta</taxon>
        <taxon>Spermatophyta</taxon>
        <taxon>Magnoliopsida</taxon>
        <taxon>Liliopsida</taxon>
        <taxon>Zingiberales</taxon>
        <taxon>Musaceae</taxon>
        <taxon>Ensete</taxon>
    </lineage>
</organism>
<dbReference type="PANTHER" id="PTHR37761">
    <property type="entry name" value="OS09G0108400 PROTEIN"/>
    <property type="match status" value="1"/>
</dbReference>
<keyword evidence="3" id="KW-1133">Transmembrane helix</keyword>
<keyword evidence="5" id="KW-1185">Reference proteome</keyword>
<feature type="coiled-coil region" evidence="1">
    <location>
        <begin position="243"/>
        <end position="277"/>
    </location>
</feature>
<accession>A0AAV8P244</accession>
<evidence type="ECO:0000256" key="3">
    <source>
        <dbReference type="SAM" id="Phobius"/>
    </source>
</evidence>
<gene>
    <name evidence="4" type="ORF">OPV22_034652</name>
</gene>
<feature type="region of interest" description="Disordered" evidence="2">
    <location>
        <begin position="154"/>
        <end position="181"/>
    </location>
</feature>
<evidence type="ECO:0000313" key="5">
    <source>
        <dbReference type="Proteomes" id="UP001222027"/>
    </source>
</evidence>
<feature type="compositionally biased region" description="Basic and acidic residues" evidence="2">
    <location>
        <begin position="168"/>
        <end position="181"/>
    </location>
</feature>
<dbReference type="Proteomes" id="UP001222027">
    <property type="component" value="Unassembled WGS sequence"/>
</dbReference>
<evidence type="ECO:0000256" key="1">
    <source>
        <dbReference type="SAM" id="Coils"/>
    </source>
</evidence>
<reference evidence="4 5" key="1">
    <citation type="submission" date="2022-12" db="EMBL/GenBank/DDBJ databases">
        <title>Chromosome-scale assembly of the Ensete ventricosum genome.</title>
        <authorList>
            <person name="Dussert Y."/>
            <person name="Stocks J."/>
            <person name="Wendawek A."/>
            <person name="Woldeyes F."/>
            <person name="Nichols R.A."/>
            <person name="Borrell J.S."/>
        </authorList>
    </citation>
    <scope>NUCLEOTIDE SEQUENCE [LARGE SCALE GENOMIC DNA]</scope>
    <source>
        <strain evidence="5">cv. Maze</strain>
        <tissue evidence="4">Seeds</tissue>
    </source>
</reference>
<comment type="caution">
    <text evidence="4">The sequence shown here is derived from an EMBL/GenBank/DDBJ whole genome shotgun (WGS) entry which is preliminary data.</text>
</comment>